<dbReference type="GO" id="GO:0031145">
    <property type="term" value="P:anaphase-promoting complex-dependent catabolic process"/>
    <property type="evidence" value="ECO:0007669"/>
    <property type="project" value="TreeGrafter"/>
</dbReference>
<keyword evidence="5" id="KW-0131">Cell cycle</keyword>
<keyword evidence="4" id="KW-0498">Mitosis</keyword>
<dbReference type="SUPFAM" id="SSF117289">
    <property type="entry name" value="Nucleoporin domain"/>
    <property type="match status" value="1"/>
</dbReference>
<name>A0A6P7TKN2_9MOLL</name>
<dbReference type="Proteomes" id="UP000515154">
    <property type="component" value="Linkage group LG23"/>
</dbReference>
<evidence type="ECO:0000313" key="7">
    <source>
        <dbReference type="RefSeq" id="XP_029650232.1"/>
    </source>
</evidence>
<evidence type="ECO:0000313" key="6">
    <source>
        <dbReference type="Proteomes" id="UP000515154"/>
    </source>
</evidence>
<keyword evidence="6" id="KW-1185">Reference proteome</keyword>
<evidence type="ECO:0000256" key="5">
    <source>
        <dbReference type="ARBA" id="ARBA00023306"/>
    </source>
</evidence>
<dbReference type="GO" id="GO:0051301">
    <property type="term" value="P:cell division"/>
    <property type="evidence" value="ECO:0007669"/>
    <property type="project" value="UniProtKB-KW"/>
</dbReference>
<dbReference type="AlphaFoldDB" id="A0A6P7TKN2"/>
<reference evidence="7" key="1">
    <citation type="submission" date="2025-08" db="UniProtKB">
        <authorList>
            <consortium name="RefSeq"/>
        </authorList>
    </citation>
    <scope>IDENTIFICATION</scope>
</reference>
<organism evidence="6 7">
    <name type="scientific">Octopus sinensis</name>
    <name type="common">East Asian common octopus</name>
    <dbReference type="NCBI Taxonomy" id="2607531"/>
    <lineage>
        <taxon>Eukaryota</taxon>
        <taxon>Metazoa</taxon>
        <taxon>Spiralia</taxon>
        <taxon>Lophotrochozoa</taxon>
        <taxon>Mollusca</taxon>
        <taxon>Cephalopoda</taxon>
        <taxon>Coleoidea</taxon>
        <taxon>Octopodiformes</taxon>
        <taxon>Octopoda</taxon>
        <taxon>Incirrata</taxon>
        <taxon>Octopodidae</taxon>
        <taxon>Octopus</taxon>
    </lineage>
</organism>
<dbReference type="RefSeq" id="XP_029650232.1">
    <property type="nucleotide sequence ID" value="XM_029794372.1"/>
</dbReference>
<accession>A0A6P7TKN2</accession>
<dbReference type="GO" id="GO:0005680">
    <property type="term" value="C:anaphase-promoting complex"/>
    <property type="evidence" value="ECO:0007669"/>
    <property type="project" value="TreeGrafter"/>
</dbReference>
<proteinExistence type="predicted"/>
<protein>
    <submittedName>
        <fullName evidence="7">Cell division cycle 20.5, cofactor of APC complex-like</fullName>
    </submittedName>
</protein>
<evidence type="ECO:0000256" key="3">
    <source>
        <dbReference type="ARBA" id="ARBA00022737"/>
    </source>
</evidence>
<dbReference type="GO" id="GO:0010997">
    <property type="term" value="F:anaphase-promoting complex binding"/>
    <property type="evidence" value="ECO:0007669"/>
    <property type="project" value="InterPro"/>
</dbReference>
<dbReference type="PANTHER" id="PTHR19918">
    <property type="entry name" value="CELL DIVISION CYCLE 20 CDC20 FIZZY -RELATED"/>
    <property type="match status" value="1"/>
</dbReference>
<evidence type="ECO:0000256" key="1">
    <source>
        <dbReference type="ARBA" id="ARBA00022574"/>
    </source>
</evidence>
<dbReference type="InterPro" id="IPR015943">
    <property type="entry name" value="WD40/YVTN_repeat-like_dom_sf"/>
</dbReference>
<keyword evidence="2" id="KW-0132">Cell division</keyword>
<dbReference type="PANTHER" id="PTHR19918:SF8">
    <property type="entry name" value="FI02843P"/>
    <property type="match status" value="1"/>
</dbReference>
<dbReference type="GO" id="GO:1990757">
    <property type="term" value="F:ubiquitin ligase activator activity"/>
    <property type="evidence" value="ECO:0007669"/>
    <property type="project" value="TreeGrafter"/>
</dbReference>
<dbReference type="KEGG" id="osn:115223698"/>
<dbReference type="Gene3D" id="2.130.10.10">
    <property type="entry name" value="YVTN repeat-like/Quinoprotein amine dehydrogenase"/>
    <property type="match status" value="1"/>
</dbReference>
<dbReference type="InterPro" id="IPR033010">
    <property type="entry name" value="Cdc20/Fizzy"/>
</dbReference>
<gene>
    <name evidence="7" type="primary">LOC115223698</name>
</gene>
<evidence type="ECO:0000256" key="4">
    <source>
        <dbReference type="ARBA" id="ARBA00022776"/>
    </source>
</evidence>
<keyword evidence="3" id="KW-0677">Repeat</keyword>
<keyword evidence="1" id="KW-0853">WD repeat</keyword>
<evidence type="ECO:0000256" key="2">
    <source>
        <dbReference type="ARBA" id="ARBA00022618"/>
    </source>
</evidence>
<dbReference type="GO" id="GO:1905786">
    <property type="term" value="P:positive regulation of anaphase-promoting complex-dependent catabolic process"/>
    <property type="evidence" value="ECO:0007669"/>
    <property type="project" value="TreeGrafter"/>
</dbReference>
<sequence length="235" mass="26746">MADRAIAIYESFEDSLQCSPTLLERSFHTFSFDRYIPFRPNLNVDHAHLKVISSNKGNQNGSGVRRHSTPCLGHSDAENYQIYLNAALENNNENVLPLTTKNGIKNRRSSVSSPPWQVDVDDVFFSSPKRKKRKLITSPSRVLDMPGLRDDIYTNILDWNCSNYLAVTLKQTVYVWCAEKGTCRRIRVNFSEYERAFLTALSWNLSGKSLAVGTNGGEVLNYCHFCLHSLSIRFD</sequence>